<dbReference type="Gene3D" id="3.90.550.10">
    <property type="entry name" value="Spore Coat Polysaccharide Biosynthesis Protein SpsA, Chain A"/>
    <property type="match status" value="1"/>
</dbReference>
<dbReference type="GO" id="GO:0050518">
    <property type="term" value="F:2-C-methyl-D-erythritol 4-phosphate cytidylyltransferase activity"/>
    <property type="evidence" value="ECO:0007669"/>
    <property type="project" value="UniProtKB-EC"/>
</dbReference>
<dbReference type="Proteomes" id="UP000183190">
    <property type="component" value="Unassembled WGS sequence"/>
</dbReference>
<evidence type="ECO:0000256" key="7">
    <source>
        <dbReference type="ARBA" id="ARBA00022695"/>
    </source>
</evidence>
<keyword evidence="7 9" id="KW-0548">Nucleotidyltransferase</keyword>
<evidence type="ECO:0000256" key="4">
    <source>
        <dbReference type="ARBA" id="ARBA00012526"/>
    </source>
</evidence>
<dbReference type="AlphaFoldDB" id="A0A1H6KI05"/>
<keyword evidence="6 9" id="KW-0808">Transferase</keyword>
<keyword evidence="8" id="KW-0414">Isoprene biosynthesis</keyword>
<evidence type="ECO:0000256" key="3">
    <source>
        <dbReference type="ARBA" id="ARBA00009789"/>
    </source>
</evidence>
<evidence type="ECO:0000256" key="6">
    <source>
        <dbReference type="ARBA" id="ARBA00022679"/>
    </source>
</evidence>
<comment type="similarity">
    <text evidence="3">Belongs to the IspD/TarI cytidylyltransferase family. IspD subfamily.</text>
</comment>
<dbReference type="FunFam" id="3.90.550.10:FF:000003">
    <property type="entry name" value="2-C-methyl-D-erythritol 4-phosphate cytidylyltransferase"/>
    <property type="match status" value="1"/>
</dbReference>
<dbReference type="NCBIfam" id="TIGR00453">
    <property type="entry name" value="ispD"/>
    <property type="match status" value="1"/>
</dbReference>
<comment type="catalytic activity">
    <reaction evidence="1">
        <text>2-C-methyl-D-erythritol 4-phosphate + CTP + H(+) = 4-CDP-2-C-methyl-D-erythritol + diphosphate</text>
        <dbReference type="Rhea" id="RHEA:13429"/>
        <dbReference type="ChEBI" id="CHEBI:15378"/>
        <dbReference type="ChEBI" id="CHEBI:33019"/>
        <dbReference type="ChEBI" id="CHEBI:37563"/>
        <dbReference type="ChEBI" id="CHEBI:57823"/>
        <dbReference type="ChEBI" id="CHEBI:58262"/>
        <dbReference type="EC" id="2.7.7.60"/>
    </reaction>
</comment>
<accession>A0A1H6KI05</accession>
<dbReference type="InterPro" id="IPR018294">
    <property type="entry name" value="ISPD_synthase_CS"/>
</dbReference>
<dbReference type="GO" id="GO:0019288">
    <property type="term" value="P:isopentenyl diphosphate biosynthetic process, methylerythritol 4-phosphate pathway"/>
    <property type="evidence" value="ECO:0007669"/>
    <property type="project" value="UniProtKB-UniPathway"/>
</dbReference>
<dbReference type="OrthoDB" id="9806837at2"/>
<evidence type="ECO:0000313" key="10">
    <source>
        <dbReference type="Proteomes" id="UP000183190"/>
    </source>
</evidence>
<evidence type="ECO:0000256" key="5">
    <source>
        <dbReference type="ARBA" id="ARBA00019056"/>
    </source>
</evidence>
<dbReference type="EMBL" id="FNWV01000009">
    <property type="protein sequence ID" value="SEH74999.1"/>
    <property type="molecule type" value="Genomic_DNA"/>
</dbReference>
<evidence type="ECO:0000256" key="2">
    <source>
        <dbReference type="ARBA" id="ARBA00004787"/>
    </source>
</evidence>
<dbReference type="InterPro" id="IPR050088">
    <property type="entry name" value="IspD/TarI_cytidylyltransf_bact"/>
</dbReference>
<dbReference type="RefSeq" id="WP_074717884.1">
    <property type="nucleotide sequence ID" value="NZ_FNWV01000009.1"/>
</dbReference>
<evidence type="ECO:0000256" key="8">
    <source>
        <dbReference type="ARBA" id="ARBA00023229"/>
    </source>
</evidence>
<dbReference type="Pfam" id="PF01128">
    <property type="entry name" value="IspD"/>
    <property type="match status" value="1"/>
</dbReference>
<evidence type="ECO:0000256" key="1">
    <source>
        <dbReference type="ARBA" id="ARBA00001282"/>
    </source>
</evidence>
<dbReference type="InterPro" id="IPR029044">
    <property type="entry name" value="Nucleotide-diphossugar_trans"/>
</dbReference>
<dbReference type="InterPro" id="IPR001228">
    <property type="entry name" value="IspD"/>
</dbReference>
<dbReference type="PANTHER" id="PTHR32125:SF8">
    <property type="entry name" value="RIBITOL-5-PHOSPHATE CYTIDYLYLTRANSFERASE"/>
    <property type="match status" value="1"/>
</dbReference>
<protein>
    <recommendedName>
        <fullName evidence="5">2-C-methyl-D-erythritol 4-phosphate cytidylyltransferase</fullName>
        <ecNumber evidence="4">2.7.7.60</ecNumber>
    </recommendedName>
</protein>
<organism evidence="9 10">
    <name type="scientific">Ruminococcus flavefaciens</name>
    <dbReference type="NCBI Taxonomy" id="1265"/>
    <lineage>
        <taxon>Bacteria</taxon>
        <taxon>Bacillati</taxon>
        <taxon>Bacillota</taxon>
        <taxon>Clostridia</taxon>
        <taxon>Eubacteriales</taxon>
        <taxon>Oscillospiraceae</taxon>
        <taxon>Ruminococcus</taxon>
    </lineage>
</organism>
<comment type="pathway">
    <text evidence="2">Isoprenoid biosynthesis; isopentenyl diphosphate biosynthesis via DXP pathway; isopentenyl diphosphate from 1-deoxy-D-xylulose 5-phosphate: step 2/6.</text>
</comment>
<dbReference type="NCBIfam" id="NF001183">
    <property type="entry name" value="PRK00155.1-3"/>
    <property type="match status" value="1"/>
</dbReference>
<reference evidence="9 10" key="1">
    <citation type="submission" date="2016-10" db="EMBL/GenBank/DDBJ databases">
        <authorList>
            <person name="de Groot N.N."/>
        </authorList>
    </citation>
    <scope>NUCLEOTIDE SEQUENCE [LARGE SCALE GENOMIC DNA]</scope>
    <source>
        <strain evidence="9 10">YAD2003</strain>
    </source>
</reference>
<sequence>MNIAIIFAGGTGQRMNTKTKPKQFLELHGKPILVYTVEQFQNHDKVDKIVLVMLESWIDYCEKLVSRYQLDKVAAIVPGGKTGQESIYNGLAKAYELFGGNNTVLIHDGVRPLISSETISDDIECAEKNGNAITVSPAIETITMEAEDGSIGEIVDRSKCRVAKAPQCFKLEDIVAAHKKAQEENRSDFIDSASLMKYYGHKLFPVEGGPENIKITTPSDFYIFRAITDAKENSQIFGL</sequence>
<proteinExistence type="inferred from homology"/>
<dbReference type="PROSITE" id="PS01295">
    <property type="entry name" value="ISPD"/>
    <property type="match status" value="1"/>
</dbReference>
<dbReference type="UniPathway" id="UPA00056">
    <property type="reaction ID" value="UER00093"/>
</dbReference>
<dbReference type="CDD" id="cd02516">
    <property type="entry name" value="CDP-ME_synthetase"/>
    <property type="match status" value="1"/>
</dbReference>
<dbReference type="EC" id="2.7.7.60" evidence="4"/>
<evidence type="ECO:0000313" key="9">
    <source>
        <dbReference type="EMBL" id="SEH74999.1"/>
    </source>
</evidence>
<dbReference type="SUPFAM" id="SSF53448">
    <property type="entry name" value="Nucleotide-diphospho-sugar transferases"/>
    <property type="match status" value="1"/>
</dbReference>
<dbReference type="PANTHER" id="PTHR32125">
    <property type="entry name" value="2-C-METHYL-D-ERYTHRITOL 4-PHOSPHATE CYTIDYLYLTRANSFERASE, CHLOROPLASTIC"/>
    <property type="match status" value="1"/>
</dbReference>
<gene>
    <name evidence="9" type="ORF">SAMN02910265_02479</name>
</gene>
<name>A0A1H6KI05_RUMFL</name>
<dbReference type="InterPro" id="IPR034683">
    <property type="entry name" value="IspD/TarI"/>
</dbReference>